<dbReference type="SUPFAM" id="SSF141868">
    <property type="entry name" value="EAL domain-like"/>
    <property type="match status" value="1"/>
</dbReference>
<evidence type="ECO:0000313" key="6">
    <source>
        <dbReference type="Proteomes" id="UP000197535"/>
    </source>
</evidence>
<feature type="domain" description="PAS" evidence="1">
    <location>
        <begin position="145"/>
        <end position="215"/>
    </location>
</feature>
<dbReference type="InterPro" id="IPR000700">
    <property type="entry name" value="PAS-assoc_C"/>
</dbReference>
<proteinExistence type="predicted"/>
<sequence>MKDDLIHSAATIDGPVPEHQALLQAVFAIETVGVLFFNLDGQIVNANPAFERMCGYTRDELCTTAHWEQLTDPEFFAVTYEVAERLATEGRTPPYEKMMIRKDGTRWWGLFAPTRLSGSGLESRCAEFILDITERKNAETALGESEERFRSLVQGFAQAVWETDIDGVVVTDSPSWRAFTGQTIKEWMGRGWINAVHPDDREYALRQWDDAVRSRRGANAEFRLKSARDNDWRWTNVRAAPIFDSNGSLRKWVGINIDVDDQRRMQEALRAAAVRDAFRVRLADVLHPLDEPIAIQEEAARMLGRHLCVARALYVEVEPDKEHVLVQRDFAEGVGSQVGRHKISDFGAFLLEAFRAGHTIVVRDSSSDPRLGKAEQAAYDAVSVRAFVGVPLIKNGKFVSALTVNHPGARTWTADEIALIEEVAELTWAAVERARANQARRASEERLRALFDSMTEAFAIMEAIPADAETSVDYRFLETNPAFDRHIRLHAPREHTLQELLPDIEPYWLERFEQVLHTGAPTQFEAYIASHYRWFAISATRLGNDNGLRLAVVFTDITERKLAEEKIRHASLHDALTGLPNRTMLFEYASHLLPHNRRTNQCAAVLFLDLDRFKPINDSHGHMTGDLVLKEIARRLVMGAREEDIVVRLGGDEFVILLQDLKDAAAAAEVAIHILDRINQPYHIGELSLSLSTSIGISLFPGDGQDIDTLISQADMAMYQAKQAGSNNFQFYSPEYSAETRLQRVIEQQLKSALRNSTFHLCYQPVLDVETGRIVSVEALLRCHETNIGPDRFIPIAETTGIINPIGRWLLAEAARQHKAWLDHGLPLIPIAVNVSVVEFRDRDFPNRFEDTVSEHGIETNALQLEVTETAVMDDVEHAIAMLSRLQALGVKILLDDFGTGHSSLAYLARLPLNKVKIDKSFVTPLDKDKTSRVVTNAMIALSRTLGLEVVAEGVETEGALEYIRTHGCTQAQGYYLGQPMSGADFEHWYWEKGQHLQNTGDLNCNVRH</sequence>
<dbReference type="NCBIfam" id="TIGR00254">
    <property type="entry name" value="GGDEF"/>
    <property type="match status" value="1"/>
</dbReference>
<dbReference type="Pfam" id="PF08447">
    <property type="entry name" value="PAS_3"/>
    <property type="match status" value="1"/>
</dbReference>
<dbReference type="NCBIfam" id="TIGR00229">
    <property type="entry name" value="sensory_box"/>
    <property type="match status" value="2"/>
</dbReference>
<gene>
    <name evidence="5" type="ORF">AYR66_22365</name>
</gene>
<dbReference type="SUPFAM" id="SSF55073">
    <property type="entry name" value="Nucleotide cyclase"/>
    <property type="match status" value="1"/>
</dbReference>
<evidence type="ECO:0000259" key="4">
    <source>
        <dbReference type="PROSITE" id="PS50887"/>
    </source>
</evidence>
<accession>A0A254TQ21</accession>
<dbReference type="SMART" id="SM00065">
    <property type="entry name" value="GAF"/>
    <property type="match status" value="1"/>
</dbReference>
<dbReference type="PROSITE" id="PS50113">
    <property type="entry name" value="PAC"/>
    <property type="match status" value="2"/>
</dbReference>
<dbReference type="SMART" id="SM00052">
    <property type="entry name" value="EAL"/>
    <property type="match status" value="1"/>
</dbReference>
<dbReference type="Gene3D" id="3.20.20.450">
    <property type="entry name" value="EAL domain"/>
    <property type="match status" value="1"/>
</dbReference>
<feature type="domain" description="PAS" evidence="1">
    <location>
        <begin position="19"/>
        <end position="90"/>
    </location>
</feature>
<dbReference type="InterPro" id="IPR001610">
    <property type="entry name" value="PAC"/>
</dbReference>
<protein>
    <recommendedName>
        <fullName evidence="7">Diguanylate cyclase</fullName>
    </recommendedName>
</protein>
<evidence type="ECO:0000313" key="5">
    <source>
        <dbReference type="EMBL" id="OWW21828.1"/>
    </source>
</evidence>
<dbReference type="CDD" id="cd01949">
    <property type="entry name" value="GGDEF"/>
    <property type="match status" value="1"/>
</dbReference>
<dbReference type="InterPro" id="IPR000014">
    <property type="entry name" value="PAS"/>
</dbReference>
<dbReference type="SMART" id="SM00091">
    <property type="entry name" value="PAS"/>
    <property type="match status" value="3"/>
</dbReference>
<dbReference type="CDD" id="cd00130">
    <property type="entry name" value="PAS"/>
    <property type="match status" value="2"/>
</dbReference>
<dbReference type="Pfam" id="PF01590">
    <property type="entry name" value="GAF"/>
    <property type="match status" value="1"/>
</dbReference>
<dbReference type="InterPro" id="IPR003018">
    <property type="entry name" value="GAF"/>
</dbReference>
<dbReference type="SMART" id="SM00086">
    <property type="entry name" value="PAC"/>
    <property type="match status" value="3"/>
</dbReference>
<feature type="domain" description="EAL" evidence="3">
    <location>
        <begin position="743"/>
        <end position="994"/>
    </location>
</feature>
<dbReference type="Gene3D" id="3.30.450.40">
    <property type="match status" value="1"/>
</dbReference>
<feature type="domain" description="PAC" evidence="2">
    <location>
        <begin position="218"/>
        <end position="271"/>
    </location>
</feature>
<dbReference type="Gene3D" id="3.30.450.20">
    <property type="entry name" value="PAS domain"/>
    <property type="match status" value="3"/>
</dbReference>
<dbReference type="SUPFAM" id="SSF55781">
    <property type="entry name" value="GAF domain-like"/>
    <property type="match status" value="1"/>
</dbReference>
<dbReference type="CDD" id="cd01948">
    <property type="entry name" value="EAL"/>
    <property type="match status" value="1"/>
</dbReference>
<dbReference type="Pfam" id="PF00990">
    <property type="entry name" value="GGDEF"/>
    <property type="match status" value="1"/>
</dbReference>
<feature type="domain" description="GGDEF" evidence="4">
    <location>
        <begin position="601"/>
        <end position="734"/>
    </location>
</feature>
<dbReference type="OrthoDB" id="9813903at2"/>
<evidence type="ECO:0000259" key="3">
    <source>
        <dbReference type="PROSITE" id="PS50883"/>
    </source>
</evidence>
<dbReference type="InterPro" id="IPR029787">
    <property type="entry name" value="Nucleotide_cyclase"/>
</dbReference>
<dbReference type="SMART" id="SM00267">
    <property type="entry name" value="GGDEF"/>
    <property type="match status" value="1"/>
</dbReference>
<dbReference type="InterPro" id="IPR035919">
    <property type="entry name" value="EAL_sf"/>
</dbReference>
<dbReference type="FunFam" id="3.30.70.270:FF:000001">
    <property type="entry name" value="Diguanylate cyclase domain protein"/>
    <property type="match status" value="1"/>
</dbReference>
<dbReference type="EMBL" id="LSTO01000001">
    <property type="protein sequence ID" value="OWW21828.1"/>
    <property type="molecule type" value="Genomic_DNA"/>
</dbReference>
<dbReference type="PANTHER" id="PTHR44757">
    <property type="entry name" value="DIGUANYLATE CYCLASE DGCP"/>
    <property type="match status" value="1"/>
</dbReference>
<dbReference type="GO" id="GO:0003824">
    <property type="term" value="F:catalytic activity"/>
    <property type="evidence" value="ECO:0007669"/>
    <property type="project" value="UniProtKB-ARBA"/>
</dbReference>
<dbReference type="InterPro" id="IPR035965">
    <property type="entry name" value="PAS-like_dom_sf"/>
</dbReference>
<keyword evidence="6" id="KW-1185">Reference proteome</keyword>
<dbReference type="InterPro" id="IPR013655">
    <property type="entry name" value="PAS_fold_3"/>
</dbReference>
<dbReference type="PROSITE" id="PS50883">
    <property type="entry name" value="EAL"/>
    <property type="match status" value="1"/>
</dbReference>
<evidence type="ECO:0000259" key="1">
    <source>
        <dbReference type="PROSITE" id="PS50112"/>
    </source>
</evidence>
<reference evidence="5 6" key="1">
    <citation type="submission" date="2016-02" db="EMBL/GenBank/DDBJ databases">
        <authorList>
            <person name="Wen L."/>
            <person name="He K."/>
            <person name="Yang H."/>
        </authorList>
    </citation>
    <scope>NUCLEOTIDE SEQUENCE [LARGE SCALE GENOMIC DNA]</scope>
    <source>
        <strain evidence="5 6">TSA40</strain>
    </source>
</reference>
<dbReference type="PROSITE" id="PS50112">
    <property type="entry name" value="PAS"/>
    <property type="match status" value="2"/>
</dbReference>
<feature type="domain" description="PAC" evidence="2">
    <location>
        <begin position="93"/>
        <end position="144"/>
    </location>
</feature>
<dbReference type="InterPro" id="IPR001633">
    <property type="entry name" value="EAL_dom"/>
</dbReference>
<evidence type="ECO:0008006" key="7">
    <source>
        <dbReference type="Google" id="ProtNLM"/>
    </source>
</evidence>
<dbReference type="Pfam" id="PF13426">
    <property type="entry name" value="PAS_9"/>
    <property type="match status" value="1"/>
</dbReference>
<dbReference type="Pfam" id="PF00563">
    <property type="entry name" value="EAL"/>
    <property type="match status" value="1"/>
</dbReference>
<dbReference type="PANTHER" id="PTHR44757:SF2">
    <property type="entry name" value="BIOFILM ARCHITECTURE MAINTENANCE PROTEIN MBAA"/>
    <property type="match status" value="1"/>
</dbReference>
<organism evidence="5 6">
    <name type="scientific">Noviherbaspirillum denitrificans</name>
    <dbReference type="NCBI Taxonomy" id="1968433"/>
    <lineage>
        <taxon>Bacteria</taxon>
        <taxon>Pseudomonadati</taxon>
        <taxon>Pseudomonadota</taxon>
        <taxon>Betaproteobacteria</taxon>
        <taxon>Burkholderiales</taxon>
        <taxon>Oxalobacteraceae</taxon>
        <taxon>Noviherbaspirillum</taxon>
    </lineage>
</organism>
<dbReference type="Gene3D" id="3.30.70.270">
    <property type="match status" value="1"/>
</dbReference>
<dbReference type="RefSeq" id="WP_088708671.1">
    <property type="nucleotide sequence ID" value="NZ_LSTO01000001.1"/>
</dbReference>
<evidence type="ECO:0000259" key="2">
    <source>
        <dbReference type="PROSITE" id="PS50113"/>
    </source>
</evidence>
<dbReference type="InterPro" id="IPR000160">
    <property type="entry name" value="GGDEF_dom"/>
</dbReference>
<name>A0A254TQ21_9BURK</name>
<dbReference type="FunFam" id="3.30.450.20:FF:000099">
    <property type="entry name" value="Sensory box sensor histidine kinase"/>
    <property type="match status" value="1"/>
</dbReference>
<dbReference type="InterPro" id="IPR029016">
    <property type="entry name" value="GAF-like_dom_sf"/>
</dbReference>
<dbReference type="SUPFAM" id="SSF55785">
    <property type="entry name" value="PYP-like sensor domain (PAS domain)"/>
    <property type="match status" value="3"/>
</dbReference>
<dbReference type="InterPro" id="IPR043128">
    <property type="entry name" value="Rev_trsase/Diguanyl_cyclase"/>
</dbReference>
<dbReference type="Proteomes" id="UP000197535">
    <property type="component" value="Unassembled WGS sequence"/>
</dbReference>
<dbReference type="InterPro" id="IPR052155">
    <property type="entry name" value="Biofilm_reg_signaling"/>
</dbReference>
<dbReference type="PROSITE" id="PS50887">
    <property type="entry name" value="GGDEF"/>
    <property type="match status" value="1"/>
</dbReference>
<comment type="caution">
    <text evidence="5">The sequence shown here is derived from an EMBL/GenBank/DDBJ whole genome shotgun (WGS) entry which is preliminary data.</text>
</comment>
<dbReference type="AlphaFoldDB" id="A0A254TQ21"/>